<feature type="non-terminal residue" evidence="1">
    <location>
        <position position="102"/>
    </location>
</feature>
<reference evidence="1 2" key="1">
    <citation type="submission" date="2017-09" db="EMBL/GenBank/DDBJ databases">
        <title>Bacterial strain isolated from the female urinary microbiota.</title>
        <authorList>
            <person name="Thomas-White K."/>
            <person name="Kumar N."/>
            <person name="Forster S."/>
            <person name="Putonti C."/>
            <person name="Lawley T."/>
            <person name="Wolfe A.J."/>
        </authorList>
    </citation>
    <scope>NUCLEOTIDE SEQUENCE [LARGE SCALE GENOMIC DNA]</scope>
    <source>
        <strain evidence="1 2">UMB1301</strain>
    </source>
</reference>
<dbReference type="EMBL" id="PNHK01000821">
    <property type="protein sequence ID" value="PMC97325.1"/>
    <property type="molecule type" value="Genomic_DNA"/>
</dbReference>
<accession>A0A2N6VDQ4</accession>
<protein>
    <submittedName>
        <fullName evidence="1">DUF349 domain-containing protein</fullName>
    </submittedName>
</protein>
<sequence>FKKARGSFEKMRREFFAELDKRSAEGKKIKEKIVEEAEQLADSTAWRETSSRFRELMSRWKASPRAQRGDDDKLWERFRSAQDKFFGARSADQAERDEEYRG</sequence>
<dbReference type="OrthoDB" id="5422202at2"/>
<proteinExistence type="predicted"/>
<evidence type="ECO:0000313" key="2">
    <source>
        <dbReference type="Proteomes" id="UP000235598"/>
    </source>
</evidence>
<evidence type="ECO:0000313" key="1">
    <source>
        <dbReference type="EMBL" id="PMC97325.1"/>
    </source>
</evidence>
<comment type="caution">
    <text evidence="1">The sequence shown here is derived from an EMBL/GenBank/DDBJ whole genome shotgun (WGS) entry which is preliminary data.</text>
</comment>
<feature type="non-terminal residue" evidence="1">
    <location>
        <position position="1"/>
    </location>
</feature>
<name>A0A2N6VDQ4_9MICO</name>
<organism evidence="1 2">
    <name type="scientific">Brevibacterium paucivorans</name>
    <dbReference type="NCBI Taxonomy" id="170994"/>
    <lineage>
        <taxon>Bacteria</taxon>
        <taxon>Bacillati</taxon>
        <taxon>Actinomycetota</taxon>
        <taxon>Actinomycetes</taxon>
        <taxon>Micrococcales</taxon>
        <taxon>Brevibacteriaceae</taxon>
        <taxon>Brevibacterium</taxon>
    </lineage>
</organism>
<dbReference type="InterPro" id="IPR007139">
    <property type="entry name" value="DUF349"/>
</dbReference>
<gene>
    <name evidence="1" type="ORF">CJ199_16390</name>
</gene>
<dbReference type="Proteomes" id="UP000235598">
    <property type="component" value="Unassembled WGS sequence"/>
</dbReference>
<dbReference type="AlphaFoldDB" id="A0A2N6VDQ4"/>
<dbReference type="Pfam" id="PF03993">
    <property type="entry name" value="DUF349"/>
    <property type="match status" value="2"/>
</dbReference>